<reference evidence="12" key="1">
    <citation type="submission" date="2020-05" db="EMBL/GenBank/DDBJ databases">
        <authorList>
            <person name="Chiriac C."/>
            <person name="Salcher M."/>
            <person name="Ghai R."/>
            <person name="Kavagutti S V."/>
        </authorList>
    </citation>
    <scope>NUCLEOTIDE SEQUENCE</scope>
</reference>
<evidence type="ECO:0000256" key="2">
    <source>
        <dbReference type="ARBA" id="ARBA00022475"/>
    </source>
</evidence>
<dbReference type="InterPro" id="IPR003856">
    <property type="entry name" value="LPS_length_determ_N"/>
</dbReference>
<dbReference type="InterPro" id="IPR005702">
    <property type="entry name" value="Wzc-like_C"/>
</dbReference>
<dbReference type="PANTHER" id="PTHR32309:SF13">
    <property type="entry name" value="FERRIC ENTEROBACTIN TRANSPORT PROTEIN FEPE"/>
    <property type="match status" value="1"/>
</dbReference>
<evidence type="ECO:0000256" key="4">
    <source>
        <dbReference type="ARBA" id="ARBA00022741"/>
    </source>
</evidence>
<keyword evidence="3 9" id="KW-0812">Transmembrane</keyword>
<proteinExistence type="predicted"/>
<feature type="domain" description="CobQ/CobB/MinD/ParA nucleotide binding" evidence="10">
    <location>
        <begin position="352"/>
        <end position="546"/>
    </location>
</feature>
<keyword evidence="4" id="KW-0547">Nucleotide-binding</keyword>
<dbReference type="GO" id="GO:0004713">
    <property type="term" value="F:protein tyrosine kinase activity"/>
    <property type="evidence" value="ECO:0007669"/>
    <property type="project" value="TreeGrafter"/>
</dbReference>
<evidence type="ECO:0000256" key="7">
    <source>
        <dbReference type="ARBA" id="ARBA00023136"/>
    </source>
</evidence>
<dbReference type="Gene3D" id="3.40.50.300">
    <property type="entry name" value="P-loop containing nucleotide triphosphate hydrolases"/>
    <property type="match status" value="1"/>
</dbReference>
<dbReference type="CDD" id="cd05387">
    <property type="entry name" value="BY-kinase"/>
    <property type="match status" value="1"/>
</dbReference>
<dbReference type="InterPro" id="IPR050445">
    <property type="entry name" value="Bact_polysacc_biosynth/exp"/>
</dbReference>
<dbReference type="InterPro" id="IPR027417">
    <property type="entry name" value="P-loop_NTPase"/>
</dbReference>
<feature type="region of interest" description="Disordered" evidence="8">
    <location>
        <begin position="560"/>
        <end position="599"/>
    </location>
</feature>
<evidence type="ECO:0000256" key="5">
    <source>
        <dbReference type="ARBA" id="ARBA00022840"/>
    </source>
</evidence>
<name>A0A6J6CJ89_9ZZZZ</name>
<evidence type="ECO:0000313" key="12">
    <source>
        <dbReference type="EMBL" id="CAB4551334.1"/>
    </source>
</evidence>
<dbReference type="AlphaFoldDB" id="A0A6J6CJ89"/>
<evidence type="ECO:0000256" key="9">
    <source>
        <dbReference type="SAM" id="Phobius"/>
    </source>
</evidence>
<keyword evidence="6 9" id="KW-1133">Transmembrane helix</keyword>
<feature type="compositionally biased region" description="Low complexity" evidence="8">
    <location>
        <begin position="568"/>
        <end position="584"/>
    </location>
</feature>
<evidence type="ECO:0000256" key="1">
    <source>
        <dbReference type="ARBA" id="ARBA00004651"/>
    </source>
</evidence>
<organism evidence="12">
    <name type="scientific">freshwater metagenome</name>
    <dbReference type="NCBI Taxonomy" id="449393"/>
    <lineage>
        <taxon>unclassified sequences</taxon>
        <taxon>metagenomes</taxon>
        <taxon>ecological metagenomes</taxon>
    </lineage>
</organism>
<keyword evidence="2" id="KW-1003">Cell membrane</keyword>
<dbReference type="EMBL" id="CAEZSF010000200">
    <property type="protein sequence ID" value="CAB4551334.1"/>
    <property type="molecule type" value="Genomic_DNA"/>
</dbReference>
<evidence type="ECO:0000256" key="8">
    <source>
        <dbReference type="SAM" id="MobiDB-lite"/>
    </source>
</evidence>
<accession>A0A6J6CJ89</accession>
<protein>
    <submittedName>
        <fullName evidence="12">Unannotated protein</fullName>
    </submittedName>
</protein>
<evidence type="ECO:0000256" key="3">
    <source>
        <dbReference type="ARBA" id="ARBA00022692"/>
    </source>
</evidence>
<keyword evidence="7 9" id="KW-0472">Membrane</keyword>
<evidence type="ECO:0000259" key="11">
    <source>
        <dbReference type="Pfam" id="PF02706"/>
    </source>
</evidence>
<dbReference type="SUPFAM" id="SSF52540">
    <property type="entry name" value="P-loop containing nucleoside triphosphate hydrolases"/>
    <property type="match status" value="1"/>
</dbReference>
<evidence type="ECO:0000256" key="6">
    <source>
        <dbReference type="ARBA" id="ARBA00022989"/>
    </source>
</evidence>
<feature type="domain" description="Polysaccharide chain length determinant N-terminal" evidence="11">
    <location>
        <begin position="9"/>
        <end position="96"/>
    </location>
</feature>
<feature type="transmembrane region" description="Helical" evidence="9">
    <location>
        <begin position="23"/>
        <end position="42"/>
    </location>
</feature>
<sequence length="599" mass="64593">MEPMQERTETNIGEYIAVLRRRWMVIAGTMILVIAIVAALDFSKTPIYEASSQLLLQPKQSESIFSPAQSSVDPTRAVQNELKIINSLAVRTAVAKAYGEKISISAVSGGDDDVIILSATDSNPKDAARKVNVYAETYQTERFNAIVDDLTQSKLVLQQQIDDFQVEIDSINKPLAALDEKLAATPTTDPTYADLSAERERLDQQIQVRRADMESQLSDYQQRLQVLQLSERLTTTGGVQILNPATVPSSPISPNIIRDLVQAALIGFFLGVGLALLLEQVDDSIRSPGDLERATKGIPTLGLIPLDEGWKNKDEPRLTTLAAPMSATAEAYRGLRTTLQYLALHRPMGIIQITSSSAGEGKTSTMANLAIAFAEAGMPVAVVGCDLRRPRAHSFLEVDGAVGLTSVLLGEVPLEVALQQSPVHPNIRVLPSGPRPPNPSELLSLDRTSQLIQSLLDNHSIVFLDCPPVLPVTDSLVLSRCVDASLFIARANATSKRDVKRSLERLSQVNNPLVGTILNGVDAEGAYGSLYDYYGYSKESRSKFLPKLFKRSVPDVPKLDQAVLPGMDDGSSDGSVGSGSASNDQSDGGQVPDPAPISS</sequence>
<comment type="subcellular location">
    <subcellularLocation>
        <location evidence="1">Cell membrane</location>
        <topology evidence="1">Multi-pass membrane protein</topology>
    </subcellularLocation>
</comment>
<dbReference type="GO" id="GO:0005886">
    <property type="term" value="C:plasma membrane"/>
    <property type="evidence" value="ECO:0007669"/>
    <property type="project" value="UniProtKB-SubCell"/>
</dbReference>
<dbReference type="Pfam" id="PF01656">
    <property type="entry name" value="CbiA"/>
    <property type="match status" value="1"/>
</dbReference>
<evidence type="ECO:0000259" key="10">
    <source>
        <dbReference type="Pfam" id="PF01656"/>
    </source>
</evidence>
<dbReference type="PANTHER" id="PTHR32309">
    <property type="entry name" value="TYROSINE-PROTEIN KINASE"/>
    <property type="match status" value="1"/>
</dbReference>
<dbReference type="InterPro" id="IPR002586">
    <property type="entry name" value="CobQ/CobB/MinD/ParA_Nub-bd_dom"/>
</dbReference>
<dbReference type="Pfam" id="PF02706">
    <property type="entry name" value="Wzz"/>
    <property type="match status" value="1"/>
</dbReference>
<gene>
    <name evidence="12" type="ORF">UFOPK1358_01645</name>
</gene>
<keyword evidence="5" id="KW-0067">ATP-binding</keyword>
<dbReference type="GO" id="GO:0005524">
    <property type="term" value="F:ATP binding"/>
    <property type="evidence" value="ECO:0007669"/>
    <property type="project" value="UniProtKB-KW"/>
</dbReference>
<dbReference type="NCBIfam" id="TIGR01007">
    <property type="entry name" value="eps_fam"/>
    <property type="match status" value="1"/>
</dbReference>